<dbReference type="RefSeq" id="XP_001741159.1">
    <property type="nucleotide sequence ID" value="XM_001741107.1"/>
</dbReference>
<dbReference type="OMA" id="FPSCINI"/>
<dbReference type="VEuPathDB" id="AmoebaDB:EDI_343140"/>
<dbReference type="GeneID" id="5886350"/>
<dbReference type="eggNOG" id="ENOG502R920">
    <property type="taxonomic scope" value="Eukaryota"/>
</dbReference>
<name>B0ESV5_ENTDS</name>
<dbReference type="AlphaFoldDB" id="B0ESV5"/>
<dbReference type="Proteomes" id="UP000008076">
    <property type="component" value="Unassembled WGS sequence"/>
</dbReference>
<accession>B0ESV5</accession>
<dbReference type="KEGG" id="edi:EDI_343140"/>
<organism evidence="2">
    <name type="scientific">Entamoeba dispar (strain ATCC PRA-260 / SAW760)</name>
    <dbReference type="NCBI Taxonomy" id="370354"/>
    <lineage>
        <taxon>Eukaryota</taxon>
        <taxon>Amoebozoa</taxon>
        <taxon>Evosea</taxon>
        <taxon>Archamoebae</taxon>
        <taxon>Mastigamoebida</taxon>
        <taxon>Entamoebidae</taxon>
        <taxon>Entamoeba</taxon>
    </lineage>
</organism>
<sequence>MQTSQTNFIQRINELEHLILKILNISTKELAIIKCCDENIDKDVLNFLKSYFSFTDVDVLSCKTSIKNNRLPSCINVGSLNKITLSYLQELGLKQIKCTEEEYNSFSPQTLTLIKSCIVIDLINSNPNKQKQVDEAAYVPPALRKQQGDNSIPSQYTIPPKIKNIPQPVPVVNYNSETETILKITQAKSANVIYRIDTTSGSFTGLLNVFGSCKKGLLLFKLTINNKVTSFATCHSIFPTQMGTAISDGSEYVFSIVNDPFIPHPYYVKPFNKTMMIKEDRIAIFSIGTFIKKNHSIRYNGKISDLFDVPKTISPNAIIPYNHETTTPIQNGWSSISVIELK</sequence>
<dbReference type="OrthoDB" id="26660at2759"/>
<evidence type="ECO:0000313" key="1">
    <source>
        <dbReference type="EMBL" id="EDR22382.1"/>
    </source>
</evidence>
<keyword evidence="2" id="KW-1185">Reference proteome</keyword>
<protein>
    <submittedName>
        <fullName evidence="1">Uncharacterized protein</fullName>
    </submittedName>
</protein>
<dbReference type="EMBL" id="DS550740">
    <property type="protein sequence ID" value="EDR22382.1"/>
    <property type="molecule type" value="Genomic_DNA"/>
</dbReference>
<evidence type="ECO:0000313" key="2">
    <source>
        <dbReference type="Proteomes" id="UP000008076"/>
    </source>
</evidence>
<gene>
    <name evidence="1" type="ORF">EDI_343140</name>
</gene>
<proteinExistence type="predicted"/>
<reference evidence="2" key="1">
    <citation type="submission" date="2007-12" db="EMBL/GenBank/DDBJ databases">
        <title>Annotation of Entamoeba dispar SAW760.</title>
        <authorList>
            <person name="Lorenzi H."/>
            <person name="Inman J."/>
            <person name="Schobel S."/>
            <person name="Amedeo P."/>
            <person name="Caler E."/>
        </authorList>
    </citation>
    <scope>NUCLEOTIDE SEQUENCE [LARGE SCALE GENOMIC DNA]</scope>
    <source>
        <strain evidence="2">ATCC PRA-260 / SAW760</strain>
    </source>
</reference>